<feature type="compositionally biased region" description="Basic and acidic residues" evidence="1">
    <location>
        <begin position="45"/>
        <end position="59"/>
    </location>
</feature>
<dbReference type="EMBL" id="MQWB01000001">
    <property type="protein sequence ID" value="OZC01631.1"/>
    <property type="molecule type" value="Genomic_DNA"/>
</dbReference>
<reference evidence="3 4" key="1">
    <citation type="submission" date="2016-11" db="EMBL/GenBank/DDBJ databases">
        <title>Study of marine rhodopsin-containing bacteria.</title>
        <authorList>
            <person name="Yoshizawa S."/>
            <person name="Kumagai Y."/>
            <person name="Kogure K."/>
        </authorList>
    </citation>
    <scope>NUCLEOTIDE SEQUENCE [LARGE SCALE GENOMIC DNA]</scope>
    <source>
        <strain evidence="3 4">SG-29</strain>
    </source>
</reference>
<evidence type="ECO:0008006" key="5">
    <source>
        <dbReference type="Google" id="ProtNLM"/>
    </source>
</evidence>
<proteinExistence type="predicted"/>
<comment type="caution">
    <text evidence="3">The sequence shown here is derived from an EMBL/GenBank/DDBJ whole genome shotgun (WGS) entry which is preliminary data.</text>
</comment>
<feature type="region of interest" description="Disordered" evidence="1">
    <location>
        <begin position="154"/>
        <end position="194"/>
    </location>
</feature>
<keyword evidence="4" id="KW-1185">Reference proteome</keyword>
<dbReference type="InParanoid" id="A0A259TV74"/>
<accession>A0A259TV74</accession>
<name>A0A259TV74_9BACT</name>
<keyword evidence="2" id="KW-0732">Signal</keyword>
<feature type="chain" id="PRO_5013056791" description="Lipoprotein" evidence="2">
    <location>
        <begin position="23"/>
        <end position="194"/>
    </location>
</feature>
<dbReference type="PROSITE" id="PS51257">
    <property type="entry name" value="PROKAR_LIPOPROTEIN"/>
    <property type="match status" value="1"/>
</dbReference>
<evidence type="ECO:0000313" key="3">
    <source>
        <dbReference type="EMBL" id="OZC01631.1"/>
    </source>
</evidence>
<dbReference type="RefSeq" id="WP_094545251.1">
    <property type="nucleotide sequence ID" value="NZ_MQWB01000001.1"/>
</dbReference>
<evidence type="ECO:0000256" key="1">
    <source>
        <dbReference type="SAM" id="MobiDB-lite"/>
    </source>
</evidence>
<sequence>MTRSTLSALGLVGLLALSGCTALESQRYPTPRRGGTVYQPAPRPADVRRDNRDDARSTPEWRRVERDVRQYVDRLDRELRLDNRQERQIREVLENRAYNLLRQTRRGEARRVYPFPRRFNQKQHANRTVERFWRDADNRVERVLDRDQKQEFKYLTGERRRPTRARDQRDDRRYDRDDRRDDHREERRGRRKRD</sequence>
<dbReference type="Proteomes" id="UP000216446">
    <property type="component" value="Unassembled WGS sequence"/>
</dbReference>
<feature type="compositionally biased region" description="Basic and acidic residues" evidence="1">
    <location>
        <begin position="154"/>
        <end position="188"/>
    </location>
</feature>
<feature type="region of interest" description="Disordered" evidence="1">
    <location>
        <begin position="26"/>
        <end position="59"/>
    </location>
</feature>
<gene>
    <name evidence="3" type="ORF">BSZ36_00715</name>
</gene>
<dbReference type="AlphaFoldDB" id="A0A259TV74"/>
<evidence type="ECO:0000256" key="2">
    <source>
        <dbReference type="SAM" id="SignalP"/>
    </source>
</evidence>
<protein>
    <recommendedName>
        <fullName evidence="5">Lipoprotein</fullName>
    </recommendedName>
</protein>
<evidence type="ECO:0000313" key="4">
    <source>
        <dbReference type="Proteomes" id="UP000216446"/>
    </source>
</evidence>
<organism evidence="3 4">
    <name type="scientific">Rubricoccus marinus</name>
    <dbReference type="NCBI Taxonomy" id="716817"/>
    <lineage>
        <taxon>Bacteria</taxon>
        <taxon>Pseudomonadati</taxon>
        <taxon>Rhodothermota</taxon>
        <taxon>Rhodothermia</taxon>
        <taxon>Rhodothermales</taxon>
        <taxon>Rubricoccaceae</taxon>
        <taxon>Rubricoccus</taxon>
    </lineage>
</organism>
<feature type="signal peptide" evidence="2">
    <location>
        <begin position="1"/>
        <end position="22"/>
    </location>
</feature>